<dbReference type="InterPro" id="IPR013320">
    <property type="entry name" value="ConA-like_dom_sf"/>
</dbReference>
<sequence>MTPDAEAQAPSTEPRRFPLWYLLSAHYVPSTVLDVQAASKSSTAPISCTRTSPRSWHSSPAPLTVIFPCSSAGWRRARLHPVDVTLDPDTAHPKLVISEDRRWVKHGDKRQDVPDNPERFDYVVSVLGSQRFTAGSHYWEVHVGNKTKWILGVCSESVSRKGKITASPLTGHWVVRLSRGNEYEALTSPQTPFRLKNPPRRVGIFLDYDAGVVSFYNVTDETHIYTFTYSFSGPLRPFFEPCLHDEGKNAAPLIICPVSQESEELARGPSPSLEAPWGMGKKVSLGTDGPLAPPRPAPDRYPLKDMILSWPSDLAPALQSFRAPSF</sequence>
<dbReference type="InterPro" id="IPR043136">
    <property type="entry name" value="B30.2/SPRY_sf"/>
</dbReference>
<dbReference type="GeneTree" id="ENSGT00940000160531"/>
<evidence type="ECO:0000313" key="4">
    <source>
        <dbReference type="Proteomes" id="UP000002279"/>
    </source>
</evidence>
<dbReference type="InterPro" id="IPR050143">
    <property type="entry name" value="TRIM/RBCC"/>
</dbReference>
<dbReference type="PANTHER" id="PTHR24103">
    <property type="entry name" value="E3 UBIQUITIN-PROTEIN LIGASE TRIM"/>
    <property type="match status" value="1"/>
</dbReference>
<dbReference type="OMA" id="THRRETC"/>
<reference evidence="3" key="2">
    <citation type="submission" date="2025-08" db="UniProtKB">
        <authorList>
            <consortium name="Ensembl"/>
        </authorList>
    </citation>
    <scope>IDENTIFICATION</scope>
    <source>
        <strain evidence="3">Glennie</strain>
    </source>
</reference>
<dbReference type="FunCoup" id="A0A6I8PBE6">
    <property type="interactions" value="371"/>
</dbReference>
<dbReference type="Pfam" id="PF13765">
    <property type="entry name" value="PRY"/>
    <property type="match status" value="1"/>
</dbReference>
<dbReference type="InterPro" id="IPR006574">
    <property type="entry name" value="PRY"/>
</dbReference>
<proteinExistence type="predicted"/>
<dbReference type="InterPro" id="IPR003877">
    <property type="entry name" value="SPRY_dom"/>
</dbReference>
<protein>
    <recommendedName>
        <fullName evidence="2">B30.2/SPRY domain-containing protein</fullName>
    </recommendedName>
</protein>
<feature type="domain" description="B30.2/SPRY" evidence="2">
    <location>
        <begin position="64"/>
        <end position="258"/>
    </location>
</feature>
<dbReference type="SMART" id="SM00589">
    <property type="entry name" value="PRY"/>
    <property type="match status" value="1"/>
</dbReference>
<reference evidence="3 4" key="1">
    <citation type="journal article" date="2008" name="Nature">
        <title>Genome analysis of the platypus reveals unique signatures of evolution.</title>
        <authorList>
            <person name="Warren W.C."/>
            <person name="Hillier L.W."/>
            <person name="Marshall Graves J.A."/>
            <person name="Birney E."/>
            <person name="Ponting C.P."/>
            <person name="Grutzner F."/>
            <person name="Belov K."/>
            <person name="Miller W."/>
            <person name="Clarke L."/>
            <person name="Chinwalla A.T."/>
            <person name="Yang S.P."/>
            <person name="Heger A."/>
            <person name="Locke D.P."/>
            <person name="Miethke P."/>
            <person name="Waters P.D."/>
            <person name="Veyrunes F."/>
            <person name="Fulton L."/>
            <person name="Fulton B."/>
            <person name="Graves T."/>
            <person name="Wallis J."/>
            <person name="Puente X.S."/>
            <person name="Lopez-Otin C."/>
            <person name="Ordonez G.R."/>
            <person name="Eichler E.E."/>
            <person name="Chen L."/>
            <person name="Cheng Z."/>
            <person name="Deakin J.E."/>
            <person name="Alsop A."/>
            <person name="Thompson K."/>
            <person name="Kirby P."/>
            <person name="Papenfuss A.T."/>
            <person name="Wakefield M.J."/>
            <person name="Olender T."/>
            <person name="Lancet D."/>
            <person name="Huttley G.A."/>
            <person name="Smit A.F."/>
            <person name="Pask A."/>
            <person name="Temple-Smith P."/>
            <person name="Batzer M.A."/>
            <person name="Walker J.A."/>
            <person name="Konkel M.K."/>
            <person name="Harris R.S."/>
            <person name="Whittington C.M."/>
            <person name="Wong E.S."/>
            <person name="Gemmell N.J."/>
            <person name="Buschiazzo E."/>
            <person name="Vargas Jentzsch I.M."/>
            <person name="Merkel A."/>
            <person name="Schmitz J."/>
            <person name="Zemann A."/>
            <person name="Churakov G."/>
            <person name="Kriegs J.O."/>
            <person name="Brosius J."/>
            <person name="Murchison E.P."/>
            <person name="Sachidanandam R."/>
            <person name="Smith C."/>
            <person name="Hannon G.J."/>
            <person name="Tsend-Ayush E."/>
            <person name="McMillan D."/>
            <person name="Attenborough R."/>
            <person name="Rens W."/>
            <person name="Ferguson-Smith M."/>
            <person name="Lefevre C.M."/>
            <person name="Sharp J.A."/>
            <person name="Nicholas K.R."/>
            <person name="Ray D.A."/>
            <person name="Kube M."/>
            <person name="Reinhardt R."/>
            <person name="Pringle T.H."/>
            <person name="Taylor J."/>
            <person name="Jones R.C."/>
            <person name="Nixon B."/>
            <person name="Dacheux J.L."/>
            <person name="Niwa H."/>
            <person name="Sekita Y."/>
            <person name="Huang X."/>
            <person name="Stark A."/>
            <person name="Kheradpour P."/>
            <person name="Kellis M."/>
            <person name="Flicek P."/>
            <person name="Chen Y."/>
            <person name="Webber C."/>
            <person name="Hardison R."/>
            <person name="Nelson J."/>
            <person name="Hallsworth-Pepin K."/>
            <person name="Delehaunty K."/>
            <person name="Markovic C."/>
            <person name="Minx P."/>
            <person name="Feng Y."/>
            <person name="Kremitzki C."/>
            <person name="Mitreva M."/>
            <person name="Glasscock J."/>
            <person name="Wylie T."/>
            <person name="Wohldmann P."/>
            <person name="Thiru P."/>
            <person name="Nhan M.N."/>
            <person name="Pohl C.S."/>
            <person name="Smith S.M."/>
            <person name="Hou S."/>
            <person name="Nefedov M."/>
            <person name="de Jong P.J."/>
            <person name="Renfree M.B."/>
            <person name="Mardis E.R."/>
            <person name="Wilson R.K."/>
        </authorList>
    </citation>
    <scope>NUCLEOTIDE SEQUENCE [LARGE SCALE GENOMIC DNA]</scope>
    <source>
        <strain evidence="3 4">Glennie</strain>
    </source>
</reference>
<dbReference type="FunFam" id="2.60.120.920:FF:000004">
    <property type="entry name" value="Butyrophilin subfamily 1 member A1"/>
    <property type="match status" value="1"/>
</dbReference>
<accession>A0A6I8PBE6</accession>
<dbReference type="CDD" id="cd13733">
    <property type="entry name" value="SPRY_PRY_C-I_1"/>
    <property type="match status" value="1"/>
</dbReference>
<name>A0A6I8PBE6_ORNAN</name>
<dbReference type="PRINTS" id="PR01407">
    <property type="entry name" value="BUTYPHLNCDUF"/>
</dbReference>
<evidence type="ECO:0000256" key="1">
    <source>
        <dbReference type="SAM" id="MobiDB-lite"/>
    </source>
</evidence>
<dbReference type="Bgee" id="ENSOANG00000039247">
    <property type="expression patterns" value="Expressed in endometrium and 2 other cell types or tissues"/>
</dbReference>
<keyword evidence="4" id="KW-1185">Reference proteome</keyword>
<dbReference type="InterPro" id="IPR003879">
    <property type="entry name" value="Butyrophylin_SPRY"/>
</dbReference>
<dbReference type="PROSITE" id="PS50188">
    <property type="entry name" value="B302_SPRY"/>
    <property type="match status" value="1"/>
</dbReference>
<evidence type="ECO:0000313" key="3">
    <source>
        <dbReference type="Ensembl" id="ENSOANP00000050070.1"/>
    </source>
</evidence>
<dbReference type="Proteomes" id="UP000002279">
    <property type="component" value="Chromosome 5"/>
</dbReference>
<dbReference type="SMART" id="SM00449">
    <property type="entry name" value="SPRY"/>
    <property type="match status" value="1"/>
</dbReference>
<dbReference type="InParanoid" id="A0A6I8PBE6"/>
<evidence type="ECO:0000259" key="2">
    <source>
        <dbReference type="PROSITE" id="PS50188"/>
    </source>
</evidence>
<dbReference type="InterPro" id="IPR001870">
    <property type="entry name" value="B30.2/SPRY"/>
</dbReference>
<dbReference type="Ensembl" id="ENSOANT00000070182.1">
    <property type="protein sequence ID" value="ENSOANP00000050070.1"/>
    <property type="gene ID" value="ENSOANG00000039247.1"/>
</dbReference>
<dbReference type="Pfam" id="PF00622">
    <property type="entry name" value="SPRY"/>
    <property type="match status" value="1"/>
</dbReference>
<dbReference type="Gene3D" id="2.60.120.920">
    <property type="match status" value="1"/>
</dbReference>
<feature type="region of interest" description="Disordered" evidence="1">
    <location>
        <begin position="265"/>
        <end position="298"/>
    </location>
</feature>
<dbReference type="AlphaFoldDB" id="A0A6I8PBE6"/>
<dbReference type="SUPFAM" id="SSF49899">
    <property type="entry name" value="Concanavalin A-like lectins/glucanases"/>
    <property type="match status" value="1"/>
</dbReference>
<organism evidence="3 4">
    <name type="scientific">Ornithorhynchus anatinus</name>
    <name type="common">Duckbill platypus</name>
    <dbReference type="NCBI Taxonomy" id="9258"/>
    <lineage>
        <taxon>Eukaryota</taxon>
        <taxon>Metazoa</taxon>
        <taxon>Chordata</taxon>
        <taxon>Craniata</taxon>
        <taxon>Vertebrata</taxon>
        <taxon>Euteleostomi</taxon>
        <taxon>Mammalia</taxon>
        <taxon>Monotremata</taxon>
        <taxon>Ornithorhynchidae</taxon>
        <taxon>Ornithorhynchus</taxon>
    </lineage>
</organism>
<reference evidence="3" key="3">
    <citation type="submission" date="2025-09" db="UniProtKB">
        <authorList>
            <consortium name="Ensembl"/>
        </authorList>
    </citation>
    <scope>IDENTIFICATION</scope>
    <source>
        <strain evidence="3">Glennie</strain>
    </source>
</reference>